<dbReference type="KEGG" id="phao:HF685_11785"/>
<dbReference type="EMBL" id="CP051217">
    <property type="protein sequence ID" value="QJB69876.1"/>
    <property type="molecule type" value="Genomic_DNA"/>
</dbReference>
<reference evidence="2 3" key="1">
    <citation type="submission" date="2020-04" db="EMBL/GenBank/DDBJ databases">
        <title>Genome sequence for Sphingorhabdus sp. strain M1.</title>
        <authorList>
            <person name="Park S.-J."/>
        </authorList>
    </citation>
    <scope>NUCLEOTIDE SEQUENCE [LARGE SCALE GENOMIC DNA]</scope>
    <source>
        <strain evidence="2 3">JK6</strain>
    </source>
</reference>
<proteinExistence type="predicted"/>
<evidence type="ECO:0000313" key="2">
    <source>
        <dbReference type="EMBL" id="QJB69876.1"/>
    </source>
</evidence>
<evidence type="ECO:0000256" key="1">
    <source>
        <dbReference type="SAM" id="MobiDB-lite"/>
    </source>
</evidence>
<keyword evidence="3" id="KW-1185">Reference proteome</keyword>
<dbReference type="RefSeq" id="WP_168820145.1">
    <property type="nucleotide sequence ID" value="NZ_CP051217.1"/>
</dbReference>
<protein>
    <submittedName>
        <fullName evidence="2">Uncharacterized protein</fullName>
    </submittedName>
</protein>
<feature type="region of interest" description="Disordered" evidence="1">
    <location>
        <begin position="1"/>
        <end position="26"/>
    </location>
</feature>
<sequence>MIQRRQSKQRLLQHGGSRRQRDVASNQLTEKQCRDLIGAAMVAWESGCPFNRFITLLWERSGVDARRNGETTARFVKLASDWARRHGDRLVWAWVQEHGWKNGADVHLILHVPPELDPIFKAMPAKWTKLCLPGAYVRKTLQCQKIRFGDIAVNNPEAYETAIMGKVHYMLKCAPAALERELGLVGRGHKPWGQSCTTFRKQAGIWQGWNRNSQRD</sequence>
<name>A0A6H2DQD1_9SPHN</name>
<accession>A0A6H2DQD1</accession>
<dbReference type="Proteomes" id="UP000501600">
    <property type="component" value="Chromosome"/>
</dbReference>
<gene>
    <name evidence="2" type="ORF">HF685_11785</name>
</gene>
<dbReference type="AlphaFoldDB" id="A0A6H2DQD1"/>
<organism evidence="2 3">
    <name type="scientific">Parasphingorhabdus halotolerans</name>
    <dbReference type="NCBI Taxonomy" id="2725558"/>
    <lineage>
        <taxon>Bacteria</taxon>
        <taxon>Pseudomonadati</taxon>
        <taxon>Pseudomonadota</taxon>
        <taxon>Alphaproteobacteria</taxon>
        <taxon>Sphingomonadales</taxon>
        <taxon>Sphingomonadaceae</taxon>
        <taxon>Parasphingorhabdus</taxon>
    </lineage>
</organism>
<evidence type="ECO:0000313" key="3">
    <source>
        <dbReference type="Proteomes" id="UP000501600"/>
    </source>
</evidence>